<dbReference type="PANTHER" id="PTHR14136">
    <property type="entry name" value="BTB_POZ DOMAIN-CONTAINING PROTEIN KCTD9"/>
    <property type="match status" value="1"/>
</dbReference>
<feature type="region of interest" description="Disordered" evidence="1">
    <location>
        <begin position="271"/>
        <end position="290"/>
    </location>
</feature>
<protein>
    <submittedName>
        <fullName evidence="2">Pentapeptide repeat-containing protein</fullName>
    </submittedName>
</protein>
<proteinExistence type="predicted"/>
<accession>A0A926NL42</accession>
<evidence type="ECO:0000313" key="2">
    <source>
        <dbReference type="EMBL" id="MBD1379806.1"/>
    </source>
</evidence>
<comment type="caution">
    <text evidence="2">The sequence shown here is derived from an EMBL/GenBank/DDBJ whole genome shotgun (WGS) entry which is preliminary data.</text>
</comment>
<keyword evidence="3" id="KW-1185">Reference proteome</keyword>
<dbReference type="AlphaFoldDB" id="A0A926NL42"/>
<dbReference type="Pfam" id="PF00805">
    <property type="entry name" value="Pentapeptide"/>
    <property type="match status" value="1"/>
</dbReference>
<dbReference type="EMBL" id="JACXAI010000005">
    <property type="protein sequence ID" value="MBD1379806.1"/>
    <property type="molecule type" value="Genomic_DNA"/>
</dbReference>
<dbReference type="RefSeq" id="WP_191156768.1">
    <property type="nucleotide sequence ID" value="NZ_JACXAI010000005.1"/>
</dbReference>
<dbReference type="PANTHER" id="PTHR14136:SF37">
    <property type="entry name" value="PENTAPEPTIDE REPEAT-CONTAINING PROTEIN"/>
    <property type="match status" value="1"/>
</dbReference>
<evidence type="ECO:0000313" key="3">
    <source>
        <dbReference type="Proteomes" id="UP000626844"/>
    </source>
</evidence>
<gene>
    <name evidence="2" type="ORF">IC621_06135</name>
</gene>
<dbReference type="Gene3D" id="2.160.20.80">
    <property type="entry name" value="E3 ubiquitin-protein ligase SopA"/>
    <property type="match status" value="1"/>
</dbReference>
<name>A0A926NL42_9BACI</name>
<dbReference type="InterPro" id="IPR051082">
    <property type="entry name" value="Pentapeptide-BTB/POZ_domain"/>
</dbReference>
<organism evidence="2 3">
    <name type="scientific">Metabacillus arenae</name>
    <dbReference type="NCBI Taxonomy" id="2771434"/>
    <lineage>
        <taxon>Bacteria</taxon>
        <taxon>Bacillati</taxon>
        <taxon>Bacillota</taxon>
        <taxon>Bacilli</taxon>
        <taxon>Bacillales</taxon>
        <taxon>Bacillaceae</taxon>
        <taxon>Metabacillus</taxon>
    </lineage>
</organism>
<evidence type="ECO:0000256" key="1">
    <source>
        <dbReference type="SAM" id="MobiDB-lite"/>
    </source>
</evidence>
<dbReference type="Proteomes" id="UP000626844">
    <property type="component" value="Unassembled WGS sequence"/>
</dbReference>
<sequence length="290" mass="32277">MFENNDYPNSKHDISRNSLHADCENCFGLCCVALTFVASTDFAIDKDAGKPCPNLQSDFRCGIHKNLRQQGYKGCSVFDCFGAGQKVSQVTFSGVDWHEGPETAKKMFDVFPIMQQLHEMLWYLTEALTLKASRPILRELNLALDETVRLTQLSPDSLMKLDVPSHRADVNALLLRTSELVRTESRRQLKSSKTSRKIDRRGADLIGANLRGADLRGVDLRGAYLIAADLREADLRVTDLIGADLRDADLSGADLTDSIFLTQVQINSAKGDPHTKLPQMLSRPGHWSIT</sequence>
<dbReference type="InterPro" id="IPR001646">
    <property type="entry name" value="5peptide_repeat"/>
</dbReference>
<dbReference type="SUPFAM" id="SSF141571">
    <property type="entry name" value="Pentapeptide repeat-like"/>
    <property type="match status" value="1"/>
</dbReference>
<reference evidence="2" key="1">
    <citation type="submission" date="2020-09" db="EMBL/GenBank/DDBJ databases">
        <title>A novel bacterium of genus Bacillus, isolated from South China Sea.</title>
        <authorList>
            <person name="Huang H."/>
            <person name="Mo K."/>
            <person name="Hu Y."/>
        </authorList>
    </citation>
    <scope>NUCLEOTIDE SEQUENCE</scope>
    <source>
        <strain evidence="2">IB182487</strain>
    </source>
</reference>